<dbReference type="InterPro" id="IPR050706">
    <property type="entry name" value="Cyclic-di-GMP_PDE-like"/>
</dbReference>
<dbReference type="InterPro" id="IPR003660">
    <property type="entry name" value="HAMP_dom"/>
</dbReference>
<evidence type="ECO:0000256" key="1">
    <source>
        <dbReference type="SAM" id="Phobius"/>
    </source>
</evidence>
<evidence type="ECO:0000259" key="2">
    <source>
        <dbReference type="PROSITE" id="PS50883"/>
    </source>
</evidence>
<protein>
    <submittedName>
        <fullName evidence="5">Diguanylate cyclase</fullName>
    </submittedName>
</protein>
<dbReference type="Gene3D" id="6.10.340.10">
    <property type="match status" value="1"/>
</dbReference>
<dbReference type="NCBIfam" id="TIGR00254">
    <property type="entry name" value="GGDEF"/>
    <property type="match status" value="1"/>
</dbReference>
<dbReference type="Gene3D" id="3.30.450.20">
    <property type="entry name" value="PAS domain"/>
    <property type="match status" value="1"/>
</dbReference>
<dbReference type="InterPro" id="IPR029787">
    <property type="entry name" value="Nucleotide_cyclase"/>
</dbReference>
<dbReference type="CDD" id="cd01948">
    <property type="entry name" value="EAL"/>
    <property type="match status" value="1"/>
</dbReference>
<dbReference type="SMART" id="SM00052">
    <property type="entry name" value="EAL"/>
    <property type="match status" value="1"/>
</dbReference>
<evidence type="ECO:0000313" key="6">
    <source>
        <dbReference type="Proteomes" id="UP000240481"/>
    </source>
</evidence>
<reference evidence="5 6" key="1">
    <citation type="submission" date="2018-01" db="EMBL/GenBank/DDBJ databases">
        <title>Whole genome sequencing of Histamine producing bacteria.</title>
        <authorList>
            <person name="Butler K."/>
        </authorList>
    </citation>
    <scope>NUCLEOTIDE SEQUENCE [LARGE SCALE GENOMIC DNA]</scope>
    <source>
        <strain evidence="5 6">DSM 24669</strain>
    </source>
</reference>
<feature type="domain" description="GGDEF" evidence="4">
    <location>
        <begin position="445"/>
        <end position="578"/>
    </location>
</feature>
<keyword evidence="1" id="KW-1133">Transmembrane helix</keyword>
<dbReference type="Pfam" id="PF00990">
    <property type="entry name" value="GGDEF"/>
    <property type="match status" value="1"/>
</dbReference>
<comment type="caution">
    <text evidence="5">The sequence shown here is derived from an EMBL/GenBank/DDBJ whole genome shotgun (WGS) entry which is preliminary data.</text>
</comment>
<keyword evidence="1" id="KW-0812">Transmembrane</keyword>
<dbReference type="PROSITE" id="PS50883">
    <property type="entry name" value="EAL"/>
    <property type="match status" value="1"/>
</dbReference>
<dbReference type="InterPro" id="IPR000160">
    <property type="entry name" value="GGDEF_dom"/>
</dbReference>
<sequence length="854" mass="95996">MIRLPTLTLRTAVMLPFTLILLLTVGVIAIAQHNSYERMLSEVSNKLLSSYTKNISNDLNLFLGDPFKTNQTLADSIQRHRLYQPPTLTVLEGYLYDAISSIYISQEQINTIAFASEDKYLVGYRKEKDHQYSLLLKDQRTAKDLYIFDGNSYHHPTSHKIKNYNPLERPWYAPFANSLQAGWSDVYTNMDENQTLTISAASPVMQHNRLIGVTVTDINLNHINDFLANDARSTTGTTYILDDKGLLVATSENQKILSSAFKRLHPSNSTSPLIAASGQYIQNHQLNRLNRSTGFSFSYKDARYFGRITPYKDEYNLNWSIVVTTAETDLLGQLPQQQMMGLIAALILGGGALLIGLSVLGQVTRPITEIAEASKKLTESHWEIPVRETVSLKETQLLINSIKSMSHRLQQSFNSLRKHVLFDSLTGLLSQQGLVENTSKLRVGSEAGLVLIGLKSFRNINDSLGHINGDQLLVQIATRFQQVVPSNIQLSRVGRDEFALFSQHITTTEQIEQLAKHALEMFHRPFMIDGIDVMLRARAGTVSGPLPENGINEWIRNASLALSEAKQHEYPLYCHYQARMMTASIEQTRLTAELKHAIDNHEFEVYYQPIIDLHRNLICGAEALVRWNSPSRGLVPPIKFIPLAEDSGMIIEIGHQILYQACQQTYQQIQAGDWPHDFSLHVNLSVCQLLQAGFIEQLEVVLEKTQLPPANLTLEVTESRLVSQPLLTTHVLNQIQALGIHIAIDDFGTGYSSLAYLTQLPFNSLKIDRSFVNQMMATDNYSAVVAAIITMAKNFQADTVAEGVETAEQEAKLKALGCRYAQGFYYAKPQPLSEWSTEMVNKPTNNHQLAEYQQ</sequence>
<dbReference type="CDD" id="cd01949">
    <property type="entry name" value="GGDEF"/>
    <property type="match status" value="1"/>
</dbReference>
<dbReference type="AlphaFoldDB" id="A0A2T3NW07"/>
<dbReference type="EMBL" id="PYLZ01000017">
    <property type="protein sequence ID" value="PSW20422.1"/>
    <property type="molecule type" value="Genomic_DNA"/>
</dbReference>
<gene>
    <name evidence="5" type="ORF">C9I94_22495</name>
</gene>
<dbReference type="GO" id="GO:0016020">
    <property type="term" value="C:membrane"/>
    <property type="evidence" value="ECO:0007669"/>
    <property type="project" value="InterPro"/>
</dbReference>
<dbReference type="SUPFAM" id="SSF55073">
    <property type="entry name" value="Nucleotide cyclase"/>
    <property type="match status" value="1"/>
</dbReference>
<keyword evidence="6" id="KW-1185">Reference proteome</keyword>
<dbReference type="InterPro" id="IPR043128">
    <property type="entry name" value="Rev_trsase/Diguanyl_cyclase"/>
</dbReference>
<feature type="domain" description="HAMP" evidence="3">
    <location>
        <begin position="361"/>
        <end position="414"/>
    </location>
</feature>
<dbReference type="Gene3D" id="3.20.20.450">
    <property type="entry name" value="EAL domain"/>
    <property type="match status" value="1"/>
</dbReference>
<proteinExistence type="predicted"/>
<feature type="domain" description="EAL" evidence="2">
    <location>
        <begin position="587"/>
        <end position="843"/>
    </location>
</feature>
<evidence type="ECO:0000313" key="5">
    <source>
        <dbReference type="EMBL" id="PSW20422.1"/>
    </source>
</evidence>
<dbReference type="PROSITE" id="PS50885">
    <property type="entry name" value="HAMP"/>
    <property type="match status" value="1"/>
</dbReference>
<dbReference type="PANTHER" id="PTHR33121:SF70">
    <property type="entry name" value="SIGNALING PROTEIN YKOW"/>
    <property type="match status" value="1"/>
</dbReference>
<dbReference type="SMART" id="SM00267">
    <property type="entry name" value="GGDEF"/>
    <property type="match status" value="1"/>
</dbReference>
<dbReference type="InterPro" id="IPR001633">
    <property type="entry name" value="EAL_dom"/>
</dbReference>
<dbReference type="Pfam" id="PF22673">
    <property type="entry name" value="MCP-like_PDC_1"/>
    <property type="match status" value="1"/>
</dbReference>
<dbReference type="RefSeq" id="WP_107303104.1">
    <property type="nucleotide sequence ID" value="NZ_AP024852.1"/>
</dbReference>
<dbReference type="Proteomes" id="UP000240481">
    <property type="component" value="Unassembled WGS sequence"/>
</dbReference>
<dbReference type="SUPFAM" id="SSF141868">
    <property type="entry name" value="EAL domain-like"/>
    <property type="match status" value="1"/>
</dbReference>
<organism evidence="5 6">
    <name type="scientific">Photobacterium swingsii</name>
    <dbReference type="NCBI Taxonomy" id="680026"/>
    <lineage>
        <taxon>Bacteria</taxon>
        <taxon>Pseudomonadati</taxon>
        <taxon>Pseudomonadota</taxon>
        <taxon>Gammaproteobacteria</taxon>
        <taxon>Vibrionales</taxon>
        <taxon>Vibrionaceae</taxon>
        <taxon>Photobacterium</taxon>
    </lineage>
</organism>
<keyword evidence="1" id="KW-0472">Membrane</keyword>
<evidence type="ECO:0000259" key="4">
    <source>
        <dbReference type="PROSITE" id="PS50887"/>
    </source>
</evidence>
<dbReference type="Gene3D" id="3.30.70.270">
    <property type="match status" value="1"/>
</dbReference>
<dbReference type="Pfam" id="PF00563">
    <property type="entry name" value="EAL"/>
    <property type="match status" value="1"/>
</dbReference>
<accession>A0A2T3NW07</accession>
<dbReference type="GO" id="GO:0007165">
    <property type="term" value="P:signal transduction"/>
    <property type="evidence" value="ECO:0007669"/>
    <property type="project" value="InterPro"/>
</dbReference>
<dbReference type="PROSITE" id="PS50887">
    <property type="entry name" value="GGDEF"/>
    <property type="match status" value="1"/>
</dbReference>
<evidence type="ECO:0000259" key="3">
    <source>
        <dbReference type="PROSITE" id="PS50885"/>
    </source>
</evidence>
<dbReference type="OrthoDB" id="6635966at2"/>
<dbReference type="GO" id="GO:0071111">
    <property type="term" value="F:cyclic-guanylate-specific phosphodiesterase activity"/>
    <property type="evidence" value="ECO:0007669"/>
    <property type="project" value="InterPro"/>
</dbReference>
<name>A0A2T3NW07_9GAMM</name>
<dbReference type="InterPro" id="IPR035919">
    <property type="entry name" value="EAL_sf"/>
</dbReference>
<dbReference type="CDD" id="cd12913">
    <property type="entry name" value="PDC1_MCP_like"/>
    <property type="match status" value="1"/>
</dbReference>
<feature type="transmembrane region" description="Helical" evidence="1">
    <location>
        <begin position="12"/>
        <end position="31"/>
    </location>
</feature>
<dbReference type="PANTHER" id="PTHR33121">
    <property type="entry name" value="CYCLIC DI-GMP PHOSPHODIESTERASE PDEF"/>
    <property type="match status" value="1"/>
</dbReference>